<dbReference type="GO" id="GO:0005524">
    <property type="term" value="F:ATP binding"/>
    <property type="evidence" value="ECO:0007669"/>
    <property type="project" value="UniProtKB-KW"/>
</dbReference>
<dbReference type="Gene3D" id="1.25.40.70">
    <property type="entry name" value="Phosphatidylinositol 3-kinase, accessory domain (PIK)"/>
    <property type="match status" value="1"/>
</dbReference>
<evidence type="ECO:0000259" key="9">
    <source>
        <dbReference type="PROSITE" id="PS50290"/>
    </source>
</evidence>
<evidence type="ECO:0000256" key="8">
    <source>
        <dbReference type="SAM" id="MobiDB-lite"/>
    </source>
</evidence>
<dbReference type="Proteomes" id="UP000660729">
    <property type="component" value="Unassembled WGS sequence"/>
</dbReference>
<dbReference type="InterPro" id="IPR042236">
    <property type="entry name" value="PI3K_accessory_sf"/>
</dbReference>
<keyword evidence="6 11" id="KW-0418">Kinase</keyword>
<evidence type="ECO:0000259" key="10">
    <source>
        <dbReference type="PROSITE" id="PS51545"/>
    </source>
</evidence>
<dbReference type="SUPFAM" id="SSF48371">
    <property type="entry name" value="ARM repeat"/>
    <property type="match status" value="2"/>
</dbReference>
<evidence type="ECO:0000256" key="7">
    <source>
        <dbReference type="ARBA" id="ARBA00022840"/>
    </source>
</evidence>
<dbReference type="Pfam" id="PF00454">
    <property type="entry name" value="PI3_PI4_kinase"/>
    <property type="match status" value="1"/>
</dbReference>
<dbReference type="GO" id="GO:0046854">
    <property type="term" value="P:phosphatidylinositol phosphate biosynthetic process"/>
    <property type="evidence" value="ECO:0007669"/>
    <property type="project" value="InterPro"/>
</dbReference>
<evidence type="ECO:0000256" key="6">
    <source>
        <dbReference type="ARBA" id="ARBA00022777"/>
    </source>
</evidence>
<evidence type="ECO:0000313" key="12">
    <source>
        <dbReference type="Proteomes" id="UP000660729"/>
    </source>
</evidence>
<dbReference type="InterPro" id="IPR018936">
    <property type="entry name" value="PI3/4_kinase_CS"/>
</dbReference>
<dbReference type="GO" id="GO:0048015">
    <property type="term" value="P:phosphatidylinositol-mediated signaling"/>
    <property type="evidence" value="ECO:0007669"/>
    <property type="project" value="TreeGrafter"/>
</dbReference>
<dbReference type="PROSITE" id="PS00915">
    <property type="entry name" value="PI3_4_KINASE_1"/>
    <property type="match status" value="1"/>
</dbReference>
<dbReference type="PANTHER" id="PTHR10048">
    <property type="entry name" value="PHOSPHATIDYLINOSITOL KINASE"/>
    <property type="match status" value="1"/>
</dbReference>
<dbReference type="FunFam" id="3.30.1010.10:FF:000014">
    <property type="entry name" value="Phosphatidylinositol 4-kinase STT4"/>
    <property type="match status" value="1"/>
</dbReference>
<proteinExistence type="inferred from homology"/>
<feature type="compositionally biased region" description="Polar residues" evidence="8">
    <location>
        <begin position="2491"/>
        <end position="2501"/>
    </location>
</feature>
<keyword evidence="12" id="KW-1185">Reference proteome</keyword>
<dbReference type="InterPro" id="IPR045495">
    <property type="entry name" value="PI4K_N"/>
</dbReference>
<feature type="region of interest" description="Disordered" evidence="8">
    <location>
        <begin position="2475"/>
        <end position="2501"/>
    </location>
</feature>
<dbReference type="GO" id="GO:0005886">
    <property type="term" value="C:plasma membrane"/>
    <property type="evidence" value="ECO:0007669"/>
    <property type="project" value="TreeGrafter"/>
</dbReference>
<accession>A0A8H6VFX5</accession>
<sequence>MKLTIGATRRNALERLAKLSAETAGAQHENDDGDQDIRRLCALGKSRSEQHENGVVNGDKKPTTQVSHIPMSVKELEVLVALCKAAPLLQTTKDAEALLRQLAPYVPEAHRQAFTATPLHQNLPPWETLSYDLTTAVLALGLNHPSLRQEAWSCIVDTIEELSASAERTEWLKPLPEGETEYEITDQTLEVIRLNVSLLGFFNGIAKYVRVWSPEQRMSLLPQLRPLLSEKFLVSLEGALSAIRNAHTTSRTVKEWKRWSRQYSAKAKPLGATLLEQAFMNVVEESVLALLPSPEPLTGPVLLDTLLTQNPRRYRNPIQASNGHVDDLTQIISDEIKFLDADADYLKLGSIWQQRLAREVKASALRSFLCCCILNGETPNDDVLLDWLNAITSDPSQMADEDLAKTVLKCMAVLANISETVVTTLTRSLPRLIVNGRMTPTTSAVACECLARVLRPLSQDVVISTLYSLGNVLSADADGHGNSKSSIFDAGFNFSQNNFSSHKGLGSAISLDFSDEEETATAYGTVVEAIVSIAVARSEAQLTALVLSMLFQKIGKISPAVDARIIIETSALGVCGGASELKGLLRLYARLGSDAVIQSTSPLAAAVTEARLRLARYIKKDSPFFEIYLTHMLSLCVSSGDVAGEKPADDNLTSKTIAQLFKPMALLASFDTVNQPQLEDEDEVLSLGRDAWFNFAVHGFTLAASDTKIHEDDLQTMALYSLPLVDEARVDMPNSSIDLNPILRRGAGDSTHRQQKQALTTILPQCESDINKLSYRESVFVNAALLVSTLRARGGDSTAVLPYFLENKVKTTEHLCNCILAVSNHSIDTYLNKALSGRRQDFAAPQVALQLATLFEGCCNRIAKVQQAAIAACDRIINQIPSALCQKASLFALLELLSLMWKACLDTETDEYAFKSFYSSAKGNVNIQVSDDAHFRQQTLNNFHQRCRVWVARAIDVSPLDVKGMLQAYLEDYEDDGAYGHIALGRSFAVEMGSIIPGSDQRLTSLDGRNQAVNTASDFIAQYTTRQEYRHLDDKLQMDDDFAIVDYNGNSRLTLLDTDKPMEDEAVELRKLAQRIKGDKDVHPEEVRAILRNAAGILSRSLSDRVALIKDLVSVPFMIFTKQSINLGISLWLGIIKENPSLESRVLVEVAAGWEASVRLKKGFFDPSLSHLDPFYVKEEFAPSSWEAIKRREQITQNLVAPHLRLTHFLSSHFSASRLTSPATEKVYSRLMRITMLAMKKSVSQPLAREAHFHIVLLATKILKYCTRSDYTAQWRLKDAILSAGLAWFAGPPKWSFGSNKLQVKAEKKLLNDVTSMLGSMDNVGNKTSRALSSLAQKQKLLLELIKHELGKLSVWSAPLGQDSRSIAPGHSELHNQESLVVSLVDVAWAEDPRVAIQLATRFSDSQQIKLSLRQYLLRHPDKATHEADALYLLLGTELPSDLKTQLRYLLYWAPINPMAAVTYFLPAYKNHPLVIQYAVRALESHHVDVTFFYVPQVVQALRYDQLGYVERYIIETATFSQLFAHQIIWNIKANAYKDEDSEVPDPAKPIFDKVMDELIGSFASEDKDFYEREFDFFGKVTGISGTLKPLIKRPKPEKKAKIEEELRKIQVDVGVYLPSNPDGVLIGIDRKSGKPLQSHAKAPFMATFRIRKEEGDAPTDEKSAAGRQLQHKRRTYEVWQSAIFKVGDDCRQDVLALQLIAAFRGIFNNVGLDVYVFPYRVTATAPGCGVIDVLPNSVSRDMLGREAVNGLYEYFQSKYGYEDSIRFQEARSNFIKSMAAYSIISYLLQFKDRHNGNIMVDDAGHILHIDFGFCFDIAPGGIKFERAPFKLTPEMVAVMGGKNSQAFKQFEELCVKVFLASRQYVEQLSHIVMVMLDSGLPCFKPQTIQHFKERFVLEKSEREAAEFVRKLVHWSERSYSTGVYDYFQLLTNASHSTSTQHRIGNEALRKWISLVLPIPDRITANSRERVLLRKKPRKQTAQTAEKIRLALAEVRRKYRYSELPPAHTRLLKIHEPTITSDEIHVELIDVALEDLGSKAQYEALSYHWGGDEEVKPLFIRATQDVPISELSGNSKDEIPTKAPSGRLKDVVTNKLLLKKFWVKASLYNALRNLRMNTRKVVLWVDAICINQDDNAEKERQVAMMVDIYFRANRVVVWLGDEDERSRRAFEFIDDIVELGGIDGLVSDQATMKSWGDLVHLMQNPWFTRRWVIQEMAHAPSATLHMADMVLPWSVFRDAVSIFVMNSDKIRALLYPLLDLSTGLGNGLLLHDHLGNLDFLLQHNLDSLPAKVFIDVLDYMFRAPKEWRSRTKPVPIHGLEYLVSTLFIYENSDPRDTIYALRNIALETSHVRPAEVTCIPPPTPNYQQDLLQVYTSFVRWIVASTGQIDILCRSWAVPERSRGNLNYPVLVQLPSWIRTVSSEQKFRRGIESDSFVGLPGQRLYDASFGRKASVLFGDLDDATYRGTILIPSEKNNATAELQRDPDAEGSPHQSEVLSNSDSMDDILEVAHPKGLGPIYRDSSLIVRGICIGKIGWATDSITDGVIPDSALRMLRKGEGKDPAPQKLWRILVAERGPDGRNPPPWYHRACRYCLMHKSPNGHLNTDKLLAQEQSTIVRTFLQRVQAVTWDRCIMQITRDNGELLYGLVPGKARTRDLVCILFGCSVPCVLRWQRSSTDGEYYVLIGEACVYGLMDGEAISSLTEEQLTAATMDFKLL</sequence>
<evidence type="ECO:0000256" key="2">
    <source>
        <dbReference type="ARBA" id="ARBA00006209"/>
    </source>
</evidence>
<feature type="domain" description="PIK helical" evidence="10">
    <location>
        <begin position="1383"/>
        <end position="1558"/>
    </location>
</feature>
<evidence type="ECO:0000256" key="5">
    <source>
        <dbReference type="ARBA" id="ARBA00022741"/>
    </source>
</evidence>
<dbReference type="InterPro" id="IPR010730">
    <property type="entry name" value="HET"/>
</dbReference>
<comment type="catalytic activity">
    <reaction evidence="1">
        <text>a 1,2-diacyl-sn-glycero-3-phospho-(1D-myo-inositol) + ATP = a 1,2-diacyl-sn-glycero-3-phospho-(1D-myo-inositol 4-phosphate) + ADP + H(+)</text>
        <dbReference type="Rhea" id="RHEA:19877"/>
        <dbReference type="ChEBI" id="CHEBI:15378"/>
        <dbReference type="ChEBI" id="CHEBI:30616"/>
        <dbReference type="ChEBI" id="CHEBI:57880"/>
        <dbReference type="ChEBI" id="CHEBI:58178"/>
        <dbReference type="ChEBI" id="CHEBI:456216"/>
        <dbReference type="EC" id="2.7.1.67"/>
    </reaction>
</comment>
<gene>
    <name evidence="11" type="ORF">HII31_13177</name>
</gene>
<keyword evidence="7" id="KW-0067">ATP-binding</keyword>
<dbReference type="PROSITE" id="PS50290">
    <property type="entry name" value="PI3_4_KINASE_3"/>
    <property type="match status" value="1"/>
</dbReference>
<dbReference type="PANTHER" id="PTHR10048:SF15">
    <property type="entry name" value="PHOSPHATIDYLINOSITOL 4-KINASE ALPHA"/>
    <property type="match status" value="1"/>
</dbReference>
<evidence type="ECO:0000313" key="11">
    <source>
        <dbReference type="EMBL" id="KAF7185480.1"/>
    </source>
</evidence>
<comment type="caution">
    <text evidence="11">The sequence shown here is derived from an EMBL/GenBank/DDBJ whole genome shotgun (WGS) entry which is preliminary data.</text>
</comment>
<dbReference type="CDD" id="cd05167">
    <property type="entry name" value="PI4Kc_III_alpha"/>
    <property type="match status" value="1"/>
</dbReference>
<dbReference type="EC" id="2.7.1.67" evidence="3"/>
<dbReference type="SUPFAM" id="SSF56112">
    <property type="entry name" value="Protein kinase-like (PK-like)"/>
    <property type="match status" value="1"/>
</dbReference>
<dbReference type="InterPro" id="IPR000403">
    <property type="entry name" value="PI3/4_kinase_cat_dom"/>
</dbReference>
<reference evidence="11" key="1">
    <citation type="submission" date="2020-04" db="EMBL/GenBank/DDBJ databases">
        <title>Draft genome resource of the tomato pathogen Pseudocercospora fuligena.</title>
        <authorList>
            <person name="Zaccaron A."/>
        </authorList>
    </citation>
    <scope>NUCLEOTIDE SEQUENCE</scope>
    <source>
        <strain evidence="11">PF001</strain>
    </source>
</reference>
<evidence type="ECO:0000256" key="1">
    <source>
        <dbReference type="ARBA" id="ARBA00001686"/>
    </source>
</evidence>
<dbReference type="InterPro" id="IPR036940">
    <property type="entry name" value="PI3/4_kinase_cat_sf"/>
</dbReference>
<comment type="similarity">
    <text evidence="2">Belongs to the PI3/PI4-kinase family. Type III PI4K subfamily.</text>
</comment>
<feature type="domain" description="PI3K/PI4K catalytic" evidence="9">
    <location>
        <begin position="1658"/>
        <end position="1921"/>
    </location>
</feature>
<dbReference type="SMART" id="SM00145">
    <property type="entry name" value="PI3Ka"/>
    <property type="match status" value="1"/>
</dbReference>
<keyword evidence="4" id="KW-0808">Transferase</keyword>
<dbReference type="InterPro" id="IPR015433">
    <property type="entry name" value="PI3/4_kinase"/>
</dbReference>
<organism evidence="11 12">
    <name type="scientific">Pseudocercospora fuligena</name>
    <dbReference type="NCBI Taxonomy" id="685502"/>
    <lineage>
        <taxon>Eukaryota</taxon>
        <taxon>Fungi</taxon>
        <taxon>Dikarya</taxon>
        <taxon>Ascomycota</taxon>
        <taxon>Pezizomycotina</taxon>
        <taxon>Dothideomycetes</taxon>
        <taxon>Dothideomycetidae</taxon>
        <taxon>Mycosphaerellales</taxon>
        <taxon>Mycosphaerellaceae</taxon>
        <taxon>Pseudocercospora</taxon>
    </lineage>
</organism>
<dbReference type="OrthoDB" id="10264149at2759"/>
<name>A0A8H6VFX5_9PEZI</name>
<dbReference type="InterPro" id="IPR016024">
    <property type="entry name" value="ARM-type_fold"/>
</dbReference>
<dbReference type="FunFam" id="1.10.1070.11:FF:000022">
    <property type="entry name" value="Phosphatidylinositol 4-kinase stt4"/>
    <property type="match status" value="1"/>
</dbReference>
<dbReference type="InterPro" id="IPR001263">
    <property type="entry name" value="PI3K_accessory_dom"/>
</dbReference>
<dbReference type="Pfam" id="PF00613">
    <property type="entry name" value="PI3Ka"/>
    <property type="match status" value="1"/>
</dbReference>
<keyword evidence="5" id="KW-0547">Nucleotide-binding</keyword>
<dbReference type="Gene3D" id="3.30.1010.10">
    <property type="entry name" value="Phosphatidylinositol 3-kinase Catalytic Subunit, Chain A, domain 4"/>
    <property type="match status" value="1"/>
</dbReference>
<evidence type="ECO:0000256" key="3">
    <source>
        <dbReference type="ARBA" id="ARBA00012169"/>
    </source>
</evidence>
<dbReference type="GO" id="GO:0005737">
    <property type="term" value="C:cytoplasm"/>
    <property type="evidence" value="ECO:0007669"/>
    <property type="project" value="TreeGrafter"/>
</dbReference>
<dbReference type="EMBL" id="JABCIY010000320">
    <property type="protein sequence ID" value="KAF7185480.1"/>
    <property type="molecule type" value="Genomic_DNA"/>
</dbReference>
<dbReference type="FunFam" id="1.25.40.70:FF:000011">
    <property type="entry name" value="Phosphatidylinositol 4-kinase alpha"/>
    <property type="match status" value="1"/>
</dbReference>
<dbReference type="Pfam" id="PF06985">
    <property type="entry name" value="HET"/>
    <property type="match status" value="1"/>
</dbReference>
<dbReference type="Pfam" id="PF19274">
    <property type="entry name" value="PI4K_N"/>
    <property type="match status" value="1"/>
</dbReference>
<dbReference type="PROSITE" id="PS00916">
    <property type="entry name" value="PI3_4_KINASE_2"/>
    <property type="match status" value="1"/>
</dbReference>
<dbReference type="Gene3D" id="1.10.1070.11">
    <property type="entry name" value="Phosphatidylinositol 3-/4-kinase, catalytic domain"/>
    <property type="match status" value="1"/>
</dbReference>
<dbReference type="SMART" id="SM00146">
    <property type="entry name" value="PI3Kc"/>
    <property type="match status" value="1"/>
</dbReference>
<dbReference type="PROSITE" id="PS51545">
    <property type="entry name" value="PIK_HELICAL"/>
    <property type="match status" value="1"/>
</dbReference>
<evidence type="ECO:0000256" key="4">
    <source>
        <dbReference type="ARBA" id="ARBA00022679"/>
    </source>
</evidence>
<dbReference type="InterPro" id="IPR011009">
    <property type="entry name" value="Kinase-like_dom_sf"/>
</dbReference>
<protein>
    <recommendedName>
        <fullName evidence="3">1-phosphatidylinositol 4-kinase</fullName>
        <ecNumber evidence="3">2.7.1.67</ecNumber>
    </recommendedName>
</protein>
<dbReference type="GO" id="GO:0004430">
    <property type="term" value="F:1-phosphatidylinositol 4-kinase activity"/>
    <property type="evidence" value="ECO:0007669"/>
    <property type="project" value="UniProtKB-EC"/>
</dbReference>